<comment type="caution">
    <text evidence="2">The sequence shown here is derived from an EMBL/GenBank/DDBJ whole genome shotgun (WGS) entry which is preliminary data.</text>
</comment>
<sequence>MLTGVQTAGLAGEVLILNDTARQYHFGCFATSSALHNLLLDDGYSVATLPVTLTHALALPPTLAGLDPGAMRDAVQAAAPAVAAALDQADLVVVNGEGTLHGLNRAPRNLLGLMHAAKVAFGKRTYLVNHSLFPADKAQDLEAEPIATYRPALEGLDGIAAREPLSAGHYEALGLSAVPSFDLLPAFADRIGAVHPDEVRDPDLVVVGVGVNWPADRLRGFAETVRRSVPPSKRIVFLDGAPRREPLQERLFAELIEAGGTGIERAAIIGDRTRPDGVRARAWLRLIARAGLVVTGRYHHVVAAFAFGTPVVALRWMERAGVIDRLRVALPPLALFDAFCARLEPEDLAILFAIAPPRRNLVGLPRIERLMTGTRILLLLELSGVSEIGLFGTDLFVDTADPLWFGHDPAIDLMVIAALKRRLLARGGTFFWNEESAAVAALGQRRVAGGG</sequence>
<dbReference type="Proteomes" id="UP000523821">
    <property type="component" value="Unassembled WGS sequence"/>
</dbReference>
<proteinExistence type="predicted"/>
<feature type="domain" description="Polysaccharide pyruvyl transferase" evidence="1">
    <location>
        <begin position="64"/>
        <end position="316"/>
    </location>
</feature>
<accession>A0A7W9L2X4</accession>
<evidence type="ECO:0000313" key="2">
    <source>
        <dbReference type="EMBL" id="MBB5753921.1"/>
    </source>
</evidence>
<dbReference type="InterPro" id="IPR007345">
    <property type="entry name" value="Polysacch_pyruvyl_Trfase"/>
</dbReference>
<dbReference type="EMBL" id="JACHOO010000006">
    <property type="protein sequence ID" value="MBB5753921.1"/>
    <property type="molecule type" value="Genomic_DNA"/>
</dbReference>
<dbReference type="RefSeq" id="WP_183857168.1">
    <property type="nucleotide sequence ID" value="NZ_JACHOO010000006.1"/>
</dbReference>
<organism evidence="2 3">
    <name type="scientific">Prosthecomicrobium pneumaticum</name>
    <dbReference type="NCBI Taxonomy" id="81895"/>
    <lineage>
        <taxon>Bacteria</taxon>
        <taxon>Pseudomonadati</taxon>
        <taxon>Pseudomonadota</taxon>
        <taxon>Alphaproteobacteria</taxon>
        <taxon>Hyphomicrobiales</taxon>
        <taxon>Kaistiaceae</taxon>
        <taxon>Prosthecomicrobium</taxon>
    </lineage>
</organism>
<gene>
    <name evidence="2" type="ORF">GGQ63_002996</name>
</gene>
<dbReference type="PANTHER" id="PTHR36836">
    <property type="entry name" value="COLANIC ACID BIOSYNTHESIS PROTEIN WCAK"/>
    <property type="match status" value="1"/>
</dbReference>
<protein>
    <recommendedName>
        <fullName evidence="1">Polysaccharide pyruvyl transferase domain-containing protein</fullName>
    </recommendedName>
</protein>
<dbReference type="Pfam" id="PF04230">
    <property type="entry name" value="PS_pyruv_trans"/>
    <property type="match status" value="1"/>
</dbReference>
<reference evidence="2 3" key="1">
    <citation type="submission" date="2020-08" db="EMBL/GenBank/DDBJ databases">
        <title>Genomic Encyclopedia of Type Strains, Phase IV (KMG-IV): sequencing the most valuable type-strain genomes for metagenomic binning, comparative biology and taxonomic classification.</title>
        <authorList>
            <person name="Goeker M."/>
        </authorList>
    </citation>
    <scope>NUCLEOTIDE SEQUENCE [LARGE SCALE GENOMIC DNA]</scope>
    <source>
        <strain evidence="2 3">DSM 16268</strain>
    </source>
</reference>
<evidence type="ECO:0000259" key="1">
    <source>
        <dbReference type="Pfam" id="PF04230"/>
    </source>
</evidence>
<dbReference type="AlphaFoldDB" id="A0A7W9L2X4"/>
<evidence type="ECO:0000313" key="3">
    <source>
        <dbReference type="Proteomes" id="UP000523821"/>
    </source>
</evidence>
<keyword evidence="3" id="KW-1185">Reference proteome</keyword>
<dbReference type="PANTHER" id="PTHR36836:SF1">
    <property type="entry name" value="COLANIC ACID BIOSYNTHESIS PROTEIN WCAK"/>
    <property type="match status" value="1"/>
</dbReference>
<name>A0A7W9L2X4_9HYPH</name>